<gene>
    <name evidence="2" type="ORF">OHK93_002135</name>
</gene>
<accession>A0AA43QQV6</accession>
<evidence type="ECO:0000256" key="1">
    <source>
        <dbReference type="SAM" id="Coils"/>
    </source>
</evidence>
<proteinExistence type="predicted"/>
<dbReference type="Proteomes" id="UP001161017">
    <property type="component" value="Unassembled WGS sequence"/>
</dbReference>
<name>A0AA43QQV6_9LECA</name>
<organism evidence="2 3">
    <name type="scientific">Ramalina farinacea</name>
    <dbReference type="NCBI Taxonomy" id="258253"/>
    <lineage>
        <taxon>Eukaryota</taxon>
        <taxon>Fungi</taxon>
        <taxon>Dikarya</taxon>
        <taxon>Ascomycota</taxon>
        <taxon>Pezizomycotina</taxon>
        <taxon>Lecanoromycetes</taxon>
        <taxon>OSLEUM clade</taxon>
        <taxon>Lecanoromycetidae</taxon>
        <taxon>Lecanorales</taxon>
        <taxon>Lecanorineae</taxon>
        <taxon>Ramalinaceae</taxon>
        <taxon>Ramalina</taxon>
    </lineage>
</organism>
<evidence type="ECO:0000313" key="3">
    <source>
        <dbReference type="Proteomes" id="UP001161017"/>
    </source>
</evidence>
<protein>
    <submittedName>
        <fullName evidence="2">Uncharacterized protein</fullName>
    </submittedName>
</protein>
<keyword evidence="3" id="KW-1185">Reference proteome</keyword>
<feature type="coiled-coil region" evidence="1">
    <location>
        <begin position="39"/>
        <end position="66"/>
    </location>
</feature>
<dbReference type="AlphaFoldDB" id="A0AA43QQV6"/>
<keyword evidence="1" id="KW-0175">Coiled coil</keyword>
<comment type="caution">
    <text evidence="2">The sequence shown here is derived from an EMBL/GenBank/DDBJ whole genome shotgun (WGS) entry which is preliminary data.</text>
</comment>
<reference evidence="2" key="1">
    <citation type="journal article" date="2023" name="Genome Biol. Evol.">
        <title>First Whole Genome Sequence and Flow Cytometry Genome Size Data for the Lichen-Forming Fungus Ramalina farinacea (Ascomycota).</title>
        <authorList>
            <person name="Llewellyn T."/>
            <person name="Mian S."/>
            <person name="Hill R."/>
            <person name="Leitch I.J."/>
            <person name="Gaya E."/>
        </authorList>
    </citation>
    <scope>NUCLEOTIDE SEQUENCE</scope>
    <source>
        <strain evidence="2">LIQ254RAFAR</strain>
    </source>
</reference>
<dbReference type="EMBL" id="JAPUFD010000013">
    <property type="protein sequence ID" value="MDI1490930.1"/>
    <property type="molecule type" value="Genomic_DNA"/>
</dbReference>
<evidence type="ECO:0000313" key="2">
    <source>
        <dbReference type="EMBL" id="MDI1490930.1"/>
    </source>
</evidence>
<sequence>MSQPDFQRVTDHFKGITEECEKISNIPAVDAGRNLEAFMTEMRNDMRRVAQQMNDITNRMQQTEQHMHDNNTNMRNDINALRIDVVTLRTDTTNHLNANDANATARLVKSFIMDANIHLEPLRDSRNQLLANYPENYNAIKNMSGIEITNILLQYHLPVTGNVSEKKKRLGRFTGLRAISLE</sequence>